<dbReference type="EMBL" id="CP025408">
    <property type="protein sequence ID" value="AUH34450.1"/>
    <property type="molecule type" value="Genomic_DNA"/>
</dbReference>
<evidence type="ECO:0000259" key="1">
    <source>
        <dbReference type="Pfam" id="PF12697"/>
    </source>
</evidence>
<dbReference type="RefSeq" id="WP_101461112.1">
    <property type="nucleotide sequence ID" value="NZ_CP025408.1"/>
</dbReference>
<gene>
    <name evidence="2" type="ORF">CUV01_14590</name>
</gene>
<keyword evidence="3" id="KW-1185">Reference proteome</keyword>
<dbReference type="Gene3D" id="3.40.50.1820">
    <property type="entry name" value="alpha/beta hydrolase"/>
    <property type="match status" value="1"/>
</dbReference>
<dbReference type="InterPro" id="IPR000073">
    <property type="entry name" value="AB_hydrolase_1"/>
</dbReference>
<evidence type="ECO:0000313" key="2">
    <source>
        <dbReference type="EMBL" id="AUH34450.1"/>
    </source>
</evidence>
<feature type="domain" description="AB hydrolase-1" evidence="1">
    <location>
        <begin position="5"/>
        <end position="65"/>
    </location>
</feature>
<sequence>MLARLWRLERRMDGPVQVLWGQADQWLPAAQGDALAALKSDQPMIRVPGCGHLMQEDAPEAVVAAVMGTAR</sequence>
<reference evidence="2 3" key="1">
    <citation type="submission" date="2017-12" db="EMBL/GenBank/DDBJ databases">
        <authorList>
            <person name="Hurst M.R.H."/>
        </authorList>
    </citation>
    <scope>NUCLEOTIDE SEQUENCE [LARGE SCALE GENOMIC DNA]</scope>
    <source>
        <strain evidence="2 3">BM15</strain>
    </source>
</reference>
<dbReference type="AlphaFoldDB" id="A0A2K9EHK9"/>
<proteinExistence type="predicted"/>
<dbReference type="SUPFAM" id="SSF53474">
    <property type="entry name" value="alpha/beta-Hydrolases"/>
    <property type="match status" value="1"/>
</dbReference>
<accession>A0A2K9EHK9</accession>
<organism evidence="2 3">
    <name type="scientific">Paracoccus tegillarcae</name>
    <dbReference type="NCBI Taxonomy" id="1529068"/>
    <lineage>
        <taxon>Bacteria</taxon>
        <taxon>Pseudomonadati</taxon>
        <taxon>Pseudomonadota</taxon>
        <taxon>Alphaproteobacteria</taxon>
        <taxon>Rhodobacterales</taxon>
        <taxon>Paracoccaceae</taxon>
        <taxon>Paracoccus</taxon>
    </lineage>
</organism>
<dbReference type="Pfam" id="PF12697">
    <property type="entry name" value="Abhydrolase_6"/>
    <property type="match status" value="1"/>
</dbReference>
<dbReference type="KEGG" id="paro:CUV01_14590"/>
<evidence type="ECO:0000313" key="3">
    <source>
        <dbReference type="Proteomes" id="UP000233742"/>
    </source>
</evidence>
<protein>
    <recommendedName>
        <fullName evidence="1">AB hydrolase-1 domain-containing protein</fullName>
    </recommendedName>
</protein>
<name>A0A2K9EHK9_9RHOB</name>
<dbReference type="Proteomes" id="UP000233742">
    <property type="component" value="Chromosome"/>
</dbReference>
<dbReference type="InterPro" id="IPR029058">
    <property type="entry name" value="AB_hydrolase_fold"/>
</dbReference>